<name>A0A067MVP3_BOTB1</name>
<protein>
    <submittedName>
        <fullName evidence="1">Uncharacterized protein</fullName>
    </submittedName>
</protein>
<accession>A0A067MVP3</accession>
<reference evidence="2" key="1">
    <citation type="journal article" date="2014" name="Proc. Natl. Acad. Sci. U.S.A.">
        <title>Extensive sampling of basidiomycete genomes demonstrates inadequacy of the white-rot/brown-rot paradigm for wood decay fungi.</title>
        <authorList>
            <person name="Riley R."/>
            <person name="Salamov A.A."/>
            <person name="Brown D.W."/>
            <person name="Nagy L.G."/>
            <person name="Floudas D."/>
            <person name="Held B.W."/>
            <person name="Levasseur A."/>
            <person name="Lombard V."/>
            <person name="Morin E."/>
            <person name="Otillar R."/>
            <person name="Lindquist E.A."/>
            <person name="Sun H."/>
            <person name="LaButti K.M."/>
            <person name="Schmutz J."/>
            <person name="Jabbour D."/>
            <person name="Luo H."/>
            <person name="Baker S.E."/>
            <person name="Pisabarro A.G."/>
            <person name="Walton J.D."/>
            <person name="Blanchette R.A."/>
            <person name="Henrissat B."/>
            <person name="Martin F."/>
            <person name="Cullen D."/>
            <person name="Hibbett D.S."/>
            <person name="Grigoriev I.V."/>
        </authorList>
    </citation>
    <scope>NUCLEOTIDE SEQUENCE [LARGE SCALE GENOMIC DNA]</scope>
    <source>
        <strain evidence="2">FD-172 SS1</strain>
    </source>
</reference>
<dbReference type="OrthoDB" id="5366606at2759"/>
<dbReference type="InParanoid" id="A0A067MVP3"/>
<organism evidence="1 2">
    <name type="scientific">Botryobasidium botryosum (strain FD-172 SS1)</name>
    <dbReference type="NCBI Taxonomy" id="930990"/>
    <lineage>
        <taxon>Eukaryota</taxon>
        <taxon>Fungi</taxon>
        <taxon>Dikarya</taxon>
        <taxon>Basidiomycota</taxon>
        <taxon>Agaricomycotina</taxon>
        <taxon>Agaricomycetes</taxon>
        <taxon>Cantharellales</taxon>
        <taxon>Botryobasidiaceae</taxon>
        <taxon>Botryobasidium</taxon>
    </lineage>
</organism>
<dbReference type="EMBL" id="KL198019">
    <property type="protein sequence ID" value="KDQ19684.1"/>
    <property type="molecule type" value="Genomic_DNA"/>
</dbReference>
<evidence type="ECO:0000313" key="1">
    <source>
        <dbReference type="EMBL" id="KDQ19684.1"/>
    </source>
</evidence>
<evidence type="ECO:0000313" key="2">
    <source>
        <dbReference type="Proteomes" id="UP000027195"/>
    </source>
</evidence>
<dbReference type="HOGENOM" id="CLU_150802_0_0_1"/>
<gene>
    <name evidence="1" type="ORF">BOTBODRAFT_80673</name>
</gene>
<proteinExistence type="predicted"/>
<feature type="non-terminal residue" evidence="1">
    <location>
        <position position="143"/>
    </location>
</feature>
<keyword evidence="2" id="KW-1185">Reference proteome</keyword>
<dbReference type="Proteomes" id="UP000027195">
    <property type="component" value="Unassembled WGS sequence"/>
</dbReference>
<sequence length="143" mass="15538">MPPSEFAVRLQHGISGGFAPPNPSAIYSLARQSNNPSKIFIQSQIRPDGTPTLQDPKNKELDIGHASTSELIDELEGILKKLPQFPPGSADAYGLDTGIFWQSDNLQWMNSGPQGCGGGFGGEEVTKEQKEQFKRAVDIINEL</sequence>
<dbReference type="AlphaFoldDB" id="A0A067MVP3"/>